<dbReference type="Pfam" id="PF23793">
    <property type="entry name" value="LysC"/>
    <property type="match status" value="1"/>
</dbReference>
<protein>
    <submittedName>
        <fullName evidence="1">Uncharacterized protein</fullName>
    </submittedName>
</protein>
<reference evidence="1" key="1">
    <citation type="submission" date="2020-04" db="EMBL/GenBank/DDBJ databases">
        <authorList>
            <person name="Chiriac C."/>
            <person name="Salcher M."/>
            <person name="Ghai R."/>
            <person name="Kavagutti S V."/>
        </authorList>
    </citation>
    <scope>NUCLEOTIDE SEQUENCE</scope>
</reference>
<accession>A0A6J5KYA8</accession>
<dbReference type="PROSITE" id="PS51257">
    <property type="entry name" value="PROKAR_LIPOPROTEIN"/>
    <property type="match status" value="1"/>
</dbReference>
<sequence>MKSLLILLTAVVLTGCVNVPVARHFPEVPAELLVACPDLKLIDPNTTKLSEVVEIVAENYGQYNECQIKVDGWIEWYKTQKDIFDSVK</sequence>
<name>A0A6J5KYA8_9CAUD</name>
<dbReference type="EMBL" id="LR798231">
    <property type="protein sequence ID" value="CAB5208950.1"/>
    <property type="molecule type" value="Genomic_DNA"/>
</dbReference>
<proteinExistence type="predicted"/>
<gene>
    <name evidence="2" type="ORF">UFOVP181_261</name>
    <name evidence="1" type="ORF">UFOVP57_378</name>
</gene>
<dbReference type="EMBL" id="LR796187">
    <property type="protein sequence ID" value="CAB4125977.1"/>
    <property type="molecule type" value="Genomic_DNA"/>
</dbReference>
<evidence type="ECO:0000313" key="2">
    <source>
        <dbReference type="EMBL" id="CAB5208950.1"/>
    </source>
</evidence>
<dbReference type="InterPro" id="IPR058979">
    <property type="entry name" value="LysC-like"/>
</dbReference>
<organism evidence="1">
    <name type="scientific">uncultured Caudovirales phage</name>
    <dbReference type="NCBI Taxonomy" id="2100421"/>
    <lineage>
        <taxon>Viruses</taxon>
        <taxon>Duplodnaviria</taxon>
        <taxon>Heunggongvirae</taxon>
        <taxon>Uroviricota</taxon>
        <taxon>Caudoviricetes</taxon>
        <taxon>Peduoviridae</taxon>
        <taxon>Maltschvirus</taxon>
        <taxon>Maltschvirus maltsch</taxon>
    </lineage>
</organism>
<evidence type="ECO:0000313" key="1">
    <source>
        <dbReference type="EMBL" id="CAB4125977.1"/>
    </source>
</evidence>